<evidence type="ECO:0000313" key="6">
    <source>
        <dbReference type="RefSeq" id="XP_030758953.1"/>
    </source>
</evidence>
<dbReference type="PANTHER" id="PTHR46437:SF1">
    <property type="entry name" value="MORN REPEAT-CONTAINING PROTEIN 5"/>
    <property type="match status" value="1"/>
</dbReference>
<dbReference type="InParanoid" id="A0A6J2Y570"/>
<name>A0A6J2Y570_SITOR</name>
<dbReference type="Gene3D" id="2.20.110.10">
    <property type="entry name" value="Histone H3 K4-specific methyltransferase SET7/9 N-terminal domain"/>
    <property type="match status" value="1"/>
</dbReference>
<accession>A0A6J2Y570</accession>
<keyword evidence="2" id="KW-0282">Flagellum</keyword>
<organism evidence="5 6">
    <name type="scientific">Sitophilus oryzae</name>
    <name type="common">Rice weevil</name>
    <name type="synonym">Curculio oryzae</name>
    <dbReference type="NCBI Taxonomy" id="7048"/>
    <lineage>
        <taxon>Eukaryota</taxon>
        <taxon>Metazoa</taxon>
        <taxon>Ecdysozoa</taxon>
        <taxon>Arthropoda</taxon>
        <taxon>Hexapoda</taxon>
        <taxon>Insecta</taxon>
        <taxon>Pterygota</taxon>
        <taxon>Neoptera</taxon>
        <taxon>Endopterygota</taxon>
        <taxon>Coleoptera</taxon>
        <taxon>Polyphaga</taxon>
        <taxon>Cucujiformia</taxon>
        <taxon>Curculionidae</taxon>
        <taxon>Dryophthorinae</taxon>
        <taxon>Sitophilus</taxon>
    </lineage>
</organism>
<dbReference type="AlphaFoldDB" id="A0A6J2Y570"/>
<protein>
    <submittedName>
        <fullName evidence="6">Uncharacterized protein LOC115884495</fullName>
    </submittedName>
</protein>
<evidence type="ECO:0000256" key="4">
    <source>
        <dbReference type="ARBA" id="ARBA00023273"/>
    </source>
</evidence>
<dbReference type="GO" id="GO:0031514">
    <property type="term" value="C:motile cilium"/>
    <property type="evidence" value="ECO:0007669"/>
    <property type="project" value="UniProtKB-SubCell"/>
</dbReference>
<dbReference type="OrthoDB" id="300500at2759"/>
<comment type="subcellular location">
    <subcellularLocation>
        <location evidence="1">Cell projection</location>
        <location evidence="1">Cilium</location>
        <location evidence="1">Flagellum</location>
    </subcellularLocation>
</comment>
<proteinExistence type="predicted"/>
<dbReference type="GeneID" id="115884495"/>
<dbReference type="Proteomes" id="UP000504635">
    <property type="component" value="Unplaced"/>
</dbReference>
<dbReference type="InterPro" id="IPR042814">
    <property type="entry name" value="Morn5"/>
</dbReference>
<evidence type="ECO:0000256" key="3">
    <source>
        <dbReference type="ARBA" id="ARBA00023069"/>
    </source>
</evidence>
<dbReference type="RefSeq" id="XP_030758953.1">
    <property type="nucleotide sequence ID" value="XM_030903093.1"/>
</dbReference>
<keyword evidence="4" id="KW-0966">Cell projection</keyword>
<evidence type="ECO:0000313" key="5">
    <source>
        <dbReference type="Proteomes" id="UP000504635"/>
    </source>
</evidence>
<keyword evidence="3" id="KW-0969">Cilium</keyword>
<dbReference type="SUPFAM" id="SSF82185">
    <property type="entry name" value="Histone H3 K4-specific methyltransferase SET7/9 N-terminal domain"/>
    <property type="match status" value="1"/>
</dbReference>
<keyword evidence="5" id="KW-1185">Reference proteome</keyword>
<evidence type="ECO:0000256" key="1">
    <source>
        <dbReference type="ARBA" id="ARBA00004230"/>
    </source>
</evidence>
<dbReference type="PANTHER" id="PTHR46437">
    <property type="entry name" value="MORN REPEAT-CONTAINING PROTEIN 5"/>
    <property type="match status" value="1"/>
</dbReference>
<sequence length="372" mass="42695">MSLKTENPQEKKINIDFSNTRKQSFLPSQWNEDRQDNTKNIKVIELQDDDDDTFLYIEPPTAHITKPLETFCTNSKYLGQWNRLGIAGKGVYRYPHGTIYDGYFNRNGEFHGSGILIYPSGQRIEGIWKNGRLQSDCSFITEGGVVMNTEYCKMPDRRFQLELEDDLRPAGQEYLTKDKRARQIPDGCYDVGEGIYDPYIKTVVRYPATARKSSTVSDALLPELDKIFEGDLKRQSFFAEIRSSLPKSNELLAQLLKTKKKYEAKTVLWIPNSAQEEWITKNCRAAKELPTKYNPDLYEHWTKGTSSLDDIPLEDVGSESEIETEIFDDTVTGTESDTKMTSFIIYCPDYTEEIKEKIADILESSTTLMASY</sequence>
<dbReference type="KEGG" id="soy:115884495"/>
<evidence type="ECO:0000256" key="2">
    <source>
        <dbReference type="ARBA" id="ARBA00022846"/>
    </source>
</evidence>
<reference evidence="6" key="1">
    <citation type="submission" date="2025-08" db="UniProtKB">
        <authorList>
            <consortium name="RefSeq"/>
        </authorList>
    </citation>
    <scope>IDENTIFICATION</scope>
    <source>
        <tissue evidence="6">Gonads</tissue>
    </source>
</reference>
<gene>
    <name evidence="6" type="primary">LOC115884495</name>
</gene>